<name>A0A662YKE4_ACIRT</name>
<dbReference type="Pfam" id="PF15370">
    <property type="entry name" value="NOPCHAP1"/>
    <property type="match status" value="1"/>
</dbReference>
<accession>A0A662YKE4</accession>
<comment type="caution">
    <text evidence="2">The sequence shown here is derived from an EMBL/GenBank/DDBJ whole genome shotgun (WGS) entry which is preliminary data.</text>
</comment>
<evidence type="ECO:0000313" key="2">
    <source>
        <dbReference type="EMBL" id="RXM96997.1"/>
    </source>
</evidence>
<evidence type="ECO:0000256" key="1">
    <source>
        <dbReference type="SAM" id="MobiDB-lite"/>
    </source>
</evidence>
<reference evidence="2 3" key="1">
    <citation type="submission" date="2019-01" db="EMBL/GenBank/DDBJ databases">
        <title>Draft Genome and Complete Hox-Cluster Characterization of the Sterlet Sturgeon (Acipenser ruthenus).</title>
        <authorList>
            <person name="Wei Q."/>
        </authorList>
    </citation>
    <scope>NUCLEOTIDE SEQUENCE [LARGE SCALE GENOMIC DNA]</scope>
    <source>
        <strain evidence="2">WHYD16114868_AA</strain>
        <tissue evidence="2">Blood</tissue>
    </source>
</reference>
<sequence>MEGCKVMKGGEEKEQKQQKTISKELLSVGNGGGIHDKLLLNSKRSSKNGTSQQTVKVPRSSVLDRLQSFLPQMAQANERLKLQMDESPAGQFDIENIEGNSGKIIEMDVALVELDDSDDSETEESESEDESSRSEEDEEEEEEYGGSDMREDQLKLPGSRVKRTGKIEVLESMNG</sequence>
<evidence type="ECO:0000313" key="3">
    <source>
        <dbReference type="Proteomes" id="UP000289886"/>
    </source>
</evidence>
<organism evidence="2 3">
    <name type="scientific">Acipenser ruthenus</name>
    <name type="common">Sterlet sturgeon</name>
    <dbReference type="NCBI Taxonomy" id="7906"/>
    <lineage>
        <taxon>Eukaryota</taxon>
        <taxon>Metazoa</taxon>
        <taxon>Chordata</taxon>
        <taxon>Craniata</taxon>
        <taxon>Vertebrata</taxon>
        <taxon>Euteleostomi</taxon>
        <taxon>Actinopterygii</taxon>
        <taxon>Chondrostei</taxon>
        <taxon>Acipenseriformes</taxon>
        <taxon>Acipenseridae</taxon>
        <taxon>Acipenser</taxon>
    </lineage>
</organism>
<dbReference type="GO" id="GO:0000492">
    <property type="term" value="P:box C/D snoRNP assembly"/>
    <property type="evidence" value="ECO:0007669"/>
    <property type="project" value="InterPro"/>
</dbReference>
<dbReference type="PANTHER" id="PTHR28674:SF1">
    <property type="entry name" value="NOP PROTEIN CHAPERONE 1"/>
    <property type="match status" value="1"/>
</dbReference>
<keyword evidence="3" id="KW-1185">Reference proteome</keyword>
<dbReference type="InterPro" id="IPR027921">
    <property type="entry name" value="NOPCHAP1"/>
</dbReference>
<protein>
    <submittedName>
        <fullName evidence="2">Uncharacterized protein</fullName>
    </submittedName>
</protein>
<feature type="compositionally biased region" description="Acidic residues" evidence="1">
    <location>
        <begin position="113"/>
        <end position="145"/>
    </location>
</feature>
<dbReference type="EMBL" id="SCEB01001307">
    <property type="protein sequence ID" value="RXM96997.1"/>
    <property type="molecule type" value="Genomic_DNA"/>
</dbReference>
<feature type="compositionally biased region" description="Basic and acidic residues" evidence="1">
    <location>
        <begin position="8"/>
        <end position="17"/>
    </location>
</feature>
<feature type="region of interest" description="Disordered" evidence="1">
    <location>
        <begin position="1"/>
        <end position="60"/>
    </location>
</feature>
<gene>
    <name evidence="2" type="ORF">EOD39_14974</name>
</gene>
<proteinExistence type="predicted"/>
<dbReference type="Proteomes" id="UP000289886">
    <property type="component" value="Unassembled WGS sequence"/>
</dbReference>
<dbReference type="AlphaFoldDB" id="A0A662YKE4"/>
<dbReference type="GO" id="GO:0062064">
    <property type="term" value="F:box C/D methylation guide snoRNP complex binding"/>
    <property type="evidence" value="ECO:0007669"/>
    <property type="project" value="TreeGrafter"/>
</dbReference>
<feature type="region of interest" description="Disordered" evidence="1">
    <location>
        <begin position="113"/>
        <end position="175"/>
    </location>
</feature>
<dbReference type="PANTHER" id="PTHR28674">
    <property type="entry name" value="SIMILAR TO DNA SEGMENT, CHR 10, WAYNE STATE UNIVERSITY 102,-EXPRESSED"/>
    <property type="match status" value="1"/>
</dbReference>